<keyword evidence="2" id="KW-0812">Transmembrane</keyword>
<reference evidence="4" key="1">
    <citation type="journal article" date="2019" name="Int. J. Syst. Evol. Microbiol.">
        <title>The Global Catalogue of Microorganisms (GCM) 10K type strain sequencing project: providing services to taxonomists for standard genome sequencing and annotation.</title>
        <authorList>
            <consortium name="The Broad Institute Genomics Platform"/>
            <consortium name="The Broad Institute Genome Sequencing Center for Infectious Disease"/>
            <person name="Wu L."/>
            <person name="Ma J."/>
        </authorList>
    </citation>
    <scope>NUCLEOTIDE SEQUENCE [LARGE SCALE GENOMIC DNA]</scope>
    <source>
        <strain evidence="4">ZS-35-S2</strain>
    </source>
</reference>
<dbReference type="EMBL" id="JBHSPR010000054">
    <property type="protein sequence ID" value="MFC6022046.1"/>
    <property type="molecule type" value="Genomic_DNA"/>
</dbReference>
<gene>
    <name evidence="3" type="ORF">ACFP2T_38515</name>
</gene>
<dbReference type="RefSeq" id="WP_377431089.1">
    <property type="nucleotide sequence ID" value="NZ_JBHSPR010000054.1"/>
</dbReference>
<keyword evidence="2" id="KW-0472">Membrane</keyword>
<proteinExistence type="predicted"/>
<evidence type="ECO:0000313" key="4">
    <source>
        <dbReference type="Proteomes" id="UP001596203"/>
    </source>
</evidence>
<feature type="region of interest" description="Disordered" evidence="1">
    <location>
        <begin position="210"/>
        <end position="238"/>
    </location>
</feature>
<keyword evidence="4" id="KW-1185">Reference proteome</keyword>
<sequence>MNNYDTDAPEVLDVLKESLDGVTMTTPVEQIMATGRTRLRRRRVAGAATAVVAVVGVALGLTTYANPPEAPPRGSDSALNIRTVAYTVGNNPDGTIEVTWDKQRYFDEREDLQAALREAGFPVLIKVGEFCKGPNDDGTLDPSGTGPGVERVVERESEADGKVTFVFVPSAMPVGKQLFIGYLSPAQLAVTQGSPGSVERLVSTGVPLTCTTVAPPPHGGKGNGQPDSKTPPKGTGHR</sequence>
<organism evidence="3 4">
    <name type="scientific">Plantactinospora solaniradicis</name>
    <dbReference type="NCBI Taxonomy" id="1723736"/>
    <lineage>
        <taxon>Bacteria</taxon>
        <taxon>Bacillati</taxon>
        <taxon>Actinomycetota</taxon>
        <taxon>Actinomycetes</taxon>
        <taxon>Micromonosporales</taxon>
        <taxon>Micromonosporaceae</taxon>
        <taxon>Plantactinospora</taxon>
    </lineage>
</organism>
<keyword evidence="2" id="KW-1133">Transmembrane helix</keyword>
<comment type="caution">
    <text evidence="3">The sequence shown here is derived from an EMBL/GenBank/DDBJ whole genome shotgun (WGS) entry which is preliminary data.</text>
</comment>
<evidence type="ECO:0000313" key="3">
    <source>
        <dbReference type="EMBL" id="MFC6022046.1"/>
    </source>
</evidence>
<accession>A0ABW1KJS3</accession>
<dbReference type="Proteomes" id="UP001596203">
    <property type="component" value="Unassembled WGS sequence"/>
</dbReference>
<name>A0ABW1KJS3_9ACTN</name>
<feature type="transmembrane region" description="Helical" evidence="2">
    <location>
        <begin position="44"/>
        <end position="65"/>
    </location>
</feature>
<protein>
    <submittedName>
        <fullName evidence="3">Uncharacterized protein</fullName>
    </submittedName>
</protein>
<evidence type="ECO:0000256" key="1">
    <source>
        <dbReference type="SAM" id="MobiDB-lite"/>
    </source>
</evidence>
<evidence type="ECO:0000256" key="2">
    <source>
        <dbReference type="SAM" id="Phobius"/>
    </source>
</evidence>